<proteinExistence type="inferred from homology"/>
<dbReference type="AlphaFoldDB" id="A0A4Q0AJA7"/>
<comment type="caution">
    <text evidence="8">The sequence shown here is derived from an EMBL/GenBank/DDBJ whole genome shotgun (WGS) entry which is preliminary data.</text>
</comment>
<dbReference type="GO" id="GO:0008097">
    <property type="term" value="F:5S rRNA binding"/>
    <property type="evidence" value="ECO:0007669"/>
    <property type="project" value="TreeGrafter"/>
</dbReference>
<evidence type="ECO:0000313" key="9">
    <source>
        <dbReference type="Proteomes" id="UP000289269"/>
    </source>
</evidence>
<dbReference type="SUPFAM" id="SSF53137">
    <property type="entry name" value="Translational machinery components"/>
    <property type="match status" value="1"/>
</dbReference>
<comment type="similarity">
    <text evidence="1 7">Belongs to the universal ribosomal protein uL18 family.</text>
</comment>
<evidence type="ECO:0000256" key="2">
    <source>
        <dbReference type="ARBA" id="ARBA00022730"/>
    </source>
</evidence>
<evidence type="ECO:0000256" key="6">
    <source>
        <dbReference type="ARBA" id="ARBA00035197"/>
    </source>
</evidence>
<keyword evidence="3 7" id="KW-0694">RNA-binding</keyword>
<evidence type="ECO:0000256" key="3">
    <source>
        <dbReference type="ARBA" id="ARBA00022884"/>
    </source>
</evidence>
<gene>
    <name evidence="7" type="primary">rplR</name>
    <name evidence="8" type="ORF">EOT04_01150</name>
</gene>
<sequence length="117" mass="12994">MKKLVQKLLNKLLRKARVRARVYGTAERPRLSVHISNKHVSAQIIDDDKHHTILGVTTVGSQREGSLSAKAAWVGEQIAKKAAKAKIKTVVFDRNGRRFAGRLKALADAARKQGLEF</sequence>
<dbReference type="PANTHER" id="PTHR12899:SF3">
    <property type="entry name" value="LARGE RIBOSOMAL SUBUNIT PROTEIN UL18M"/>
    <property type="match status" value="1"/>
</dbReference>
<dbReference type="HAMAP" id="MF_01337_B">
    <property type="entry name" value="Ribosomal_uL18_B"/>
    <property type="match status" value="1"/>
</dbReference>
<evidence type="ECO:0000256" key="1">
    <source>
        <dbReference type="ARBA" id="ARBA00007116"/>
    </source>
</evidence>
<dbReference type="NCBIfam" id="TIGR00060">
    <property type="entry name" value="L18_bact"/>
    <property type="match status" value="1"/>
</dbReference>
<reference evidence="8" key="1">
    <citation type="submission" date="2019-01" db="EMBL/GenBank/DDBJ databases">
        <title>Genomic signatures and co-occurrence patterns of the ultra-small Saccharimodia (Patescibacteria phylum) suggest a symbiotic lifestyle.</title>
        <authorList>
            <person name="Lemos L."/>
            <person name="Medeiros J."/>
            <person name="Andreote F."/>
            <person name="Fernandes G."/>
            <person name="Varani A."/>
            <person name="Oliveira G."/>
            <person name="Pylro V."/>
        </authorList>
    </citation>
    <scope>NUCLEOTIDE SEQUENCE [LARGE SCALE GENOMIC DNA]</scope>
    <source>
        <strain evidence="8">AMD01</strain>
    </source>
</reference>
<name>A0A4Q0AJA7_9BACT</name>
<dbReference type="Gene3D" id="3.30.420.100">
    <property type="match status" value="1"/>
</dbReference>
<evidence type="ECO:0000256" key="7">
    <source>
        <dbReference type="HAMAP-Rule" id="MF_01337"/>
    </source>
</evidence>
<dbReference type="InterPro" id="IPR005484">
    <property type="entry name" value="Ribosomal_uL18_bac/plant/anim"/>
</dbReference>
<comment type="subunit">
    <text evidence="7">Part of the 50S ribosomal subunit; part of the 5S rRNA/L5/L18/L25 subcomplex. Contacts the 5S and 23S rRNAs.</text>
</comment>
<dbReference type="PANTHER" id="PTHR12899">
    <property type="entry name" value="39S RIBOSOMAL PROTEIN L18, MITOCHONDRIAL"/>
    <property type="match status" value="1"/>
</dbReference>
<keyword evidence="9" id="KW-1185">Reference proteome</keyword>
<evidence type="ECO:0000313" key="8">
    <source>
        <dbReference type="EMBL" id="RWZ79568.1"/>
    </source>
</evidence>
<dbReference type="EMBL" id="SCKW01000007">
    <property type="protein sequence ID" value="RWZ79568.1"/>
    <property type="molecule type" value="Genomic_DNA"/>
</dbReference>
<dbReference type="Proteomes" id="UP000289269">
    <property type="component" value="Unassembled WGS sequence"/>
</dbReference>
<evidence type="ECO:0000256" key="5">
    <source>
        <dbReference type="ARBA" id="ARBA00023274"/>
    </source>
</evidence>
<dbReference type="Pfam" id="PF00861">
    <property type="entry name" value="Ribosomal_L18p"/>
    <property type="match status" value="1"/>
</dbReference>
<keyword evidence="4 7" id="KW-0689">Ribosomal protein</keyword>
<dbReference type="GO" id="GO:0003735">
    <property type="term" value="F:structural constituent of ribosome"/>
    <property type="evidence" value="ECO:0007669"/>
    <property type="project" value="InterPro"/>
</dbReference>
<organism evidence="8 9">
    <name type="scientific">Candidatus Chaera renei</name>
    <dbReference type="NCBI Taxonomy" id="2506947"/>
    <lineage>
        <taxon>Bacteria</taxon>
        <taxon>Candidatus Saccharimonadota</taxon>
        <taxon>Candidatus Saccharimonadia</taxon>
        <taxon>Candidatus Saccharimonadales</taxon>
        <taxon>Candidatus Saccharimonadaceae</taxon>
        <taxon>Candidatus Chaera</taxon>
    </lineage>
</organism>
<evidence type="ECO:0000256" key="4">
    <source>
        <dbReference type="ARBA" id="ARBA00022980"/>
    </source>
</evidence>
<keyword evidence="5 7" id="KW-0687">Ribonucleoprotein</keyword>
<dbReference type="InterPro" id="IPR004389">
    <property type="entry name" value="Ribosomal_uL18_bac-type"/>
</dbReference>
<dbReference type="GO" id="GO:0006412">
    <property type="term" value="P:translation"/>
    <property type="evidence" value="ECO:0007669"/>
    <property type="project" value="UniProtKB-UniRule"/>
</dbReference>
<dbReference type="CDD" id="cd00432">
    <property type="entry name" value="Ribosomal_L18_L5e"/>
    <property type="match status" value="1"/>
</dbReference>
<keyword evidence="2 7" id="KW-0699">rRNA-binding</keyword>
<accession>A0A4Q0AJA7</accession>
<dbReference type="GO" id="GO:0022625">
    <property type="term" value="C:cytosolic large ribosomal subunit"/>
    <property type="evidence" value="ECO:0007669"/>
    <property type="project" value="TreeGrafter"/>
</dbReference>
<dbReference type="InterPro" id="IPR057268">
    <property type="entry name" value="Ribosomal_L18"/>
</dbReference>
<comment type="function">
    <text evidence="7">This is one of the proteins that bind and probably mediate the attachment of the 5S RNA into the large ribosomal subunit, where it forms part of the central protuberance.</text>
</comment>
<protein>
    <recommendedName>
        <fullName evidence="6 7">Large ribosomal subunit protein uL18</fullName>
    </recommendedName>
</protein>